<dbReference type="FunCoup" id="A0A151Z6Z0">
    <property type="interactions" value="2"/>
</dbReference>
<evidence type="ECO:0000313" key="2">
    <source>
        <dbReference type="Proteomes" id="UP000076078"/>
    </source>
</evidence>
<dbReference type="EMBL" id="LODT01000039">
    <property type="protein sequence ID" value="KYQ89729.1"/>
    <property type="molecule type" value="Genomic_DNA"/>
</dbReference>
<proteinExistence type="predicted"/>
<dbReference type="InParanoid" id="A0A151Z6Z0"/>
<keyword evidence="2" id="KW-1185">Reference proteome</keyword>
<dbReference type="AlphaFoldDB" id="A0A151Z6Z0"/>
<dbReference type="SUPFAM" id="SSF52047">
    <property type="entry name" value="RNI-like"/>
    <property type="match status" value="1"/>
</dbReference>
<comment type="caution">
    <text evidence="1">The sequence shown here is derived from an EMBL/GenBank/DDBJ whole genome shotgun (WGS) entry which is preliminary data.</text>
</comment>
<evidence type="ECO:0000313" key="1">
    <source>
        <dbReference type="EMBL" id="KYQ89729.1"/>
    </source>
</evidence>
<reference evidence="1 2" key="1">
    <citation type="submission" date="2015-12" db="EMBL/GenBank/DDBJ databases">
        <title>Dictyostelia acquired genes for synthesis and detection of signals that induce cell-type specialization by lateral gene transfer from prokaryotes.</title>
        <authorList>
            <person name="Gloeckner G."/>
            <person name="Schaap P."/>
        </authorList>
    </citation>
    <scope>NUCLEOTIDE SEQUENCE [LARGE SCALE GENOMIC DNA]</scope>
    <source>
        <strain evidence="1 2">TK</strain>
    </source>
</reference>
<accession>A0A151Z6Z0</accession>
<dbReference type="Proteomes" id="UP000076078">
    <property type="component" value="Unassembled WGS sequence"/>
</dbReference>
<gene>
    <name evidence="1" type="ORF">DLAC_09697</name>
</gene>
<name>A0A151Z6Z0_TIELA</name>
<protein>
    <submittedName>
        <fullName evidence="1">Tubulin binding cofactor E</fullName>
    </submittedName>
</protein>
<organism evidence="1 2">
    <name type="scientific">Tieghemostelium lacteum</name>
    <name type="common">Slime mold</name>
    <name type="synonym">Dictyostelium lacteum</name>
    <dbReference type="NCBI Taxonomy" id="361077"/>
    <lineage>
        <taxon>Eukaryota</taxon>
        <taxon>Amoebozoa</taxon>
        <taxon>Evosea</taxon>
        <taxon>Eumycetozoa</taxon>
        <taxon>Dictyostelia</taxon>
        <taxon>Dictyosteliales</taxon>
        <taxon>Raperosteliaceae</taxon>
        <taxon>Tieghemostelium</taxon>
    </lineage>
</organism>
<sequence>MTLPNHIAQKILELFINKLNDVYYLIGCIRKLTSVSSRWNREIIPKLVIHGYPTSCLEFNESNNHVISDWVKLAERYQLSYQVDLKFKEFDDGLQYVDSIKDRVESCAIINTYKEDCENVAHFKNLKRVELEKYITYDLKIDLKPMDNVNCELDLSAIEYQAEFDTDEEDEENDLSFHIDKQSMDVIFNQNIFSVVKVNYNITINDMVLSIGNTKLTDLVFEQMSIRCDTLSHIIEKSQNLKRISLSSIHVDDSDSFDRVLDEMVRLTQLQDISFKLKGRVTFDKLISFINETKANNLYLDFGIVEVGSSQSVMESSISNNSIQSFYFGKITFHPITYAPQDFTLFDIWKTKSSLWELYISTTIDISIQLRYMVHVEKVTFVNQDEYQDTNSIENIILLNLPKLKYFILEKGKCCPKINPLLSSNSFISILDLQNGYYNDLIQILNHNHPTLTTLITRYLSFNYMDNLQDLFESIANNKTIPRLAILRLGLTIHQLENYPVKYINQILLQNKTLQSLIMATFDFKLDIDNFESALSSNTVIQYLGLYVDQESLHKISKICSSQNVVFVQI</sequence>